<dbReference type="RefSeq" id="WP_089819200.1">
    <property type="nucleotide sequence ID" value="NZ_FORQ01000001.1"/>
</dbReference>
<gene>
    <name evidence="1" type="ORF">SAMN05421638_1040</name>
</gene>
<dbReference type="InterPro" id="IPR036388">
    <property type="entry name" value="WH-like_DNA-bd_sf"/>
</dbReference>
<evidence type="ECO:0000313" key="2">
    <source>
        <dbReference type="Proteomes" id="UP000242560"/>
    </source>
</evidence>
<proteinExistence type="predicted"/>
<evidence type="ECO:0000313" key="1">
    <source>
        <dbReference type="EMBL" id="SFI76461.1"/>
    </source>
</evidence>
<dbReference type="InterPro" id="IPR000944">
    <property type="entry name" value="Tscrpt_reg_Rrf2"/>
</dbReference>
<dbReference type="Gene3D" id="1.10.10.10">
    <property type="entry name" value="Winged helix-like DNA-binding domain superfamily/Winged helix DNA-binding domain"/>
    <property type="match status" value="1"/>
</dbReference>
<dbReference type="PANTHER" id="PTHR33221:SF13">
    <property type="entry name" value="TRANSCRIPTIONAL REGULATOR-RELATED"/>
    <property type="match status" value="1"/>
</dbReference>
<dbReference type="GO" id="GO:0005829">
    <property type="term" value="C:cytosol"/>
    <property type="evidence" value="ECO:0007669"/>
    <property type="project" value="TreeGrafter"/>
</dbReference>
<keyword evidence="2" id="KW-1185">Reference proteome</keyword>
<dbReference type="GO" id="GO:0003700">
    <property type="term" value="F:DNA-binding transcription factor activity"/>
    <property type="evidence" value="ECO:0007669"/>
    <property type="project" value="TreeGrafter"/>
</dbReference>
<protein>
    <submittedName>
        <fullName evidence="1">Transcriptional regulator, BadM/Rrf2 family</fullName>
    </submittedName>
</protein>
<organism evidence="1 2">
    <name type="scientific">Kaistella treverensis</name>
    <dbReference type="NCBI Taxonomy" id="631455"/>
    <lineage>
        <taxon>Bacteria</taxon>
        <taxon>Pseudomonadati</taxon>
        <taxon>Bacteroidota</taxon>
        <taxon>Flavobacteriia</taxon>
        <taxon>Flavobacteriales</taxon>
        <taxon>Weeksellaceae</taxon>
        <taxon>Chryseobacterium group</taxon>
        <taxon>Kaistella</taxon>
    </lineage>
</organism>
<reference evidence="2" key="1">
    <citation type="submission" date="2016-10" db="EMBL/GenBank/DDBJ databases">
        <authorList>
            <person name="Varghese N."/>
            <person name="Submissions S."/>
        </authorList>
    </citation>
    <scope>NUCLEOTIDE SEQUENCE [LARGE SCALE GENOMIC DNA]</scope>
    <source>
        <strain evidence="2">DSM 22251</strain>
    </source>
</reference>
<name>A0A1I3KVA0_9FLAO</name>
<dbReference type="SUPFAM" id="SSF46785">
    <property type="entry name" value="Winged helix' DNA-binding domain"/>
    <property type="match status" value="1"/>
</dbReference>
<dbReference type="InterPro" id="IPR036390">
    <property type="entry name" value="WH_DNA-bd_sf"/>
</dbReference>
<sequence>MFSKSCEYGIRASIYVAKNSLKNRKVSLIDVAKHTDSPPAFMAKILQKLTRTEIISSFKGPTGGFSIALEDLEKISLLNIVLAMDGDGIFEDCTLGLRKCDVEKPCPLHFKFRQIRDEMRETLESTSLRSLAEQVSDGITFLKR</sequence>
<dbReference type="PROSITE" id="PS51197">
    <property type="entry name" value="HTH_RRF2_2"/>
    <property type="match status" value="1"/>
</dbReference>
<dbReference type="EMBL" id="FORQ01000001">
    <property type="protein sequence ID" value="SFI76461.1"/>
    <property type="molecule type" value="Genomic_DNA"/>
</dbReference>
<dbReference type="Proteomes" id="UP000242560">
    <property type="component" value="Unassembled WGS sequence"/>
</dbReference>
<dbReference type="AlphaFoldDB" id="A0A1I3KVA0"/>
<accession>A0A1I3KVA0</accession>
<dbReference type="PANTHER" id="PTHR33221">
    <property type="entry name" value="WINGED HELIX-TURN-HELIX TRANSCRIPTIONAL REGULATOR, RRF2 FAMILY"/>
    <property type="match status" value="1"/>
</dbReference>
<dbReference type="Pfam" id="PF02082">
    <property type="entry name" value="Rrf2"/>
    <property type="match status" value="1"/>
</dbReference>
<dbReference type="NCBIfam" id="TIGR00738">
    <property type="entry name" value="rrf2_super"/>
    <property type="match status" value="1"/>
</dbReference>